<keyword evidence="3" id="KW-1185">Reference proteome</keyword>
<feature type="region of interest" description="Disordered" evidence="1">
    <location>
        <begin position="1"/>
        <end position="42"/>
    </location>
</feature>
<feature type="region of interest" description="Disordered" evidence="1">
    <location>
        <begin position="67"/>
        <end position="106"/>
    </location>
</feature>
<dbReference type="EMBL" id="JAKRYL010000019">
    <property type="protein sequence ID" value="MCL7748751.1"/>
    <property type="molecule type" value="Genomic_DNA"/>
</dbReference>
<gene>
    <name evidence="2" type="ORF">MF646_16635</name>
</gene>
<protein>
    <submittedName>
        <fullName evidence="2">Uncharacterized protein</fullName>
    </submittedName>
</protein>
<dbReference type="AlphaFoldDB" id="A0A9X2CUW4"/>
<feature type="compositionally biased region" description="Basic and acidic residues" evidence="1">
    <location>
        <begin position="20"/>
        <end position="33"/>
    </location>
</feature>
<name>A0A9X2CUW4_9BACI</name>
<organism evidence="2 3">
    <name type="scientific">Halalkalibacter alkaliphilus</name>
    <dbReference type="NCBI Taxonomy" id="2917993"/>
    <lineage>
        <taxon>Bacteria</taxon>
        <taxon>Bacillati</taxon>
        <taxon>Bacillota</taxon>
        <taxon>Bacilli</taxon>
        <taxon>Bacillales</taxon>
        <taxon>Bacillaceae</taxon>
        <taxon>Halalkalibacter</taxon>
    </lineage>
</organism>
<feature type="compositionally biased region" description="Polar residues" evidence="1">
    <location>
        <begin position="1"/>
        <end position="13"/>
    </location>
</feature>
<evidence type="ECO:0000313" key="3">
    <source>
        <dbReference type="Proteomes" id="UP001139150"/>
    </source>
</evidence>
<comment type="caution">
    <text evidence="2">The sequence shown here is derived from an EMBL/GenBank/DDBJ whole genome shotgun (WGS) entry which is preliminary data.</text>
</comment>
<accession>A0A9X2CUW4</accession>
<dbReference type="Proteomes" id="UP001139150">
    <property type="component" value="Unassembled WGS sequence"/>
</dbReference>
<sequence length="106" mass="12028">MFQNRLQSQQSNEDPFDSMGKIDEASLEEKEHSPFLNPDYITAKKDPDLQFVEPHYVMSYTRNDGTHVEGYWRDGDGNTSVDRSFEDGGGYLRSTPDGDPSTNLGF</sequence>
<evidence type="ECO:0000313" key="2">
    <source>
        <dbReference type="EMBL" id="MCL7748751.1"/>
    </source>
</evidence>
<feature type="compositionally biased region" description="Basic and acidic residues" evidence="1">
    <location>
        <begin position="67"/>
        <end position="76"/>
    </location>
</feature>
<reference evidence="2" key="1">
    <citation type="submission" date="2022-02" db="EMBL/GenBank/DDBJ databases">
        <title>Halalkalibacter sp. nov. isolated from Lonar Lake, India.</title>
        <authorList>
            <person name="Joshi A."/>
            <person name="Thite S."/>
            <person name="Lodha T."/>
        </authorList>
    </citation>
    <scope>NUCLEOTIDE SEQUENCE</scope>
    <source>
        <strain evidence="2">MEB205</strain>
    </source>
</reference>
<proteinExistence type="predicted"/>
<dbReference type="RefSeq" id="WP_250097640.1">
    <property type="nucleotide sequence ID" value="NZ_JAKRYL010000019.1"/>
</dbReference>
<evidence type="ECO:0000256" key="1">
    <source>
        <dbReference type="SAM" id="MobiDB-lite"/>
    </source>
</evidence>